<reference evidence="3 4" key="1">
    <citation type="submission" date="2020-08" db="EMBL/GenBank/DDBJ databases">
        <title>Genomic Encyclopedia of Type Strains, Phase III (KMG-III): the genomes of soil and plant-associated and newly described type strains.</title>
        <authorList>
            <person name="Whitman W."/>
        </authorList>
    </citation>
    <scope>NUCLEOTIDE SEQUENCE [LARGE SCALE GENOMIC DNA]</scope>
    <source>
        <strain evidence="3 4">CECT 8712</strain>
    </source>
</reference>
<keyword evidence="4" id="KW-1185">Reference proteome</keyword>
<feature type="region of interest" description="Disordered" evidence="1">
    <location>
        <begin position="1"/>
        <end position="62"/>
    </location>
</feature>
<feature type="transmembrane region" description="Helical" evidence="2">
    <location>
        <begin position="69"/>
        <end position="92"/>
    </location>
</feature>
<dbReference type="EMBL" id="JACHJO010000008">
    <property type="protein sequence ID" value="MBB6120903.1"/>
    <property type="molecule type" value="Genomic_DNA"/>
</dbReference>
<accession>A0A841IQG3</accession>
<evidence type="ECO:0000313" key="4">
    <source>
        <dbReference type="Proteomes" id="UP000536604"/>
    </source>
</evidence>
<comment type="caution">
    <text evidence="3">The sequence shown here is derived from an EMBL/GenBank/DDBJ whole genome shotgun (WGS) entry which is preliminary data.</text>
</comment>
<evidence type="ECO:0000256" key="1">
    <source>
        <dbReference type="SAM" id="MobiDB-lite"/>
    </source>
</evidence>
<organism evidence="3 4">
    <name type="scientific">Nocardiopsis algeriensis</name>
    <dbReference type="NCBI Taxonomy" id="1478215"/>
    <lineage>
        <taxon>Bacteria</taxon>
        <taxon>Bacillati</taxon>
        <taxon>Actinomycetota</taxon>
        <taxon>Actinomycetes</taxon>
        <taxon>Streptosporangiales</taxon>
        <taxon>Nocardiopsidaceae</taxon>
        <taxon>Nocardiopsis</taxon>
    </lineage>
</organism>
<feature type="compositionally biased region" description="Pro residues" evidence="1">
    <location>
        <begin position="39"/>
        <end position="59"/>
    </location>
</feature>
<feature type="region of interest" description="Disordered" evidence="1">
    <location>
        <begin position="236"/>
        <end position="264"/>
    </location>
</feature>
<protein>
    <recommendedName>
        <fullName evidence="5">DUF3105 domain-containing protein</fullName>
    </recommendedName>
</protein>
<dbReference type="RefSeq" id="WP_343065032.1">
    <property type="nucleotide sequence ID" value="NZ_JACHJO010000008.1"/>
</dbReference>
<sequence length="264" mass="26932">MTYPPNPHNPDPRPSGHGQPQQYPGPVPQGPPGQYGMPPGGPPPPGYGQPPHPYPPGAPVPQRKSSGGVVAIVVAVAAVLLLAVAGAGIWAYTALAGGAAAAGGATVQIYEDLDATHVEVGETVDYGMYPPVGGPHYPMWQNCGVYDEPLQSEYVVHSMEHGAVWITYDPSLSAEESDHLASLYDPGAYIVVSPQDGLPAPVVASAWGAQISFEDPFDPALEIFLRDYVQGPATPEPGAACSGAHSGTESDPGAGAGADGGVTA</sequence>
<evidence type="ECO:0000256" key="2">
    <source>
        <dbReference type="SAM" id="Phobius"/>
    </source>
</evidence>
<keyword evidence="2" id="KW-1133">Transmembrane helix</keyword>
<name>A0A841IQG3_9ACTN</name>
<feature type="compositionally biased region" description="Pro residues" evidence="1">
    <location>
        <begin position="1"/>
        <end position="13"/>
    </location>
</feature>
<dbReference type="InterPro" id="IPR021454">
    <property type="entry name" value="DUF3105"/>
</dbReference>
<keyword evidence="2" id="KW-0472">Membrane</keyword>
<gene>
    <name evidence="3" type="ORF">FHS13_002864</name>
</gene>
<proteinExistence type="predicted"/>
<dbReference type="Proteomes" id="UP000536604">
    <property type="component" value="Unassembled WGS sequence"/>
</dbReference>
<evidence type="ECO:0008006" key="5">
    <source>
        <dbReference type="Google" id="ProtNLM"/>
    </source>
</evidence>
<dbReference type="Pfam" id="PF11303">
    <property type="entry name" value="DUF3105"/>
    <property type="match status" value="1"/>
</dbReference>
<feature type="compositionally biased region" description="Gly residues" evidence="1">
    <location>
        <begin position="254"/>
        <end position="264"/>
    </location>
</feature>
<dbReference type="AlphaFoldDB" id="A0A841IQG3"/>
<evidence type="ECO:0000313" key="3">
    <source>
        <dbReference type="EMBL" id="MBB6120903.1"/>
    </source>
</evidence>
<keyword evidence="2" id="KW-0812">Transmembrane</keyword>